<dbReference type="SUPFAM" id="SSF54593">
    <property type="entry name" value="Glyoxalase/Bleomycin resistance protein/Dihydroxybiphenyl dioxygenase"/>
    <property type="match status" value="1"/>
</dbReference>
<dbReference type="Proteomes" id="UP001157134">
    <property type="component" value="Unassembled WGS sequence"/>
</dbReference>
<comment type="caution">
    <text evidence="1">The sequence shown here is derived from an EMBL/GenBank/DDBJ whole genome shotgun (WGS) entry which is preliminary data.</text>
</comment>
<evidence type="ECO:0000313" key="2">
    <source>
        <dbReference type="Proteomes" id="UP001157134"/>
    </source>
</evidence>
<evidence type="ECO:0008006" key="3">
    <source>
        <dbReference type="Google" id="ProtNLM"/>
    </source>
</evidence>
<dbReference type="InterPro" id="IPR029068">
    <property type="entry name" value="Glyas_Bleomycin-R_OHBP_Dase"/>
</dbReference>
<gene>
    <name evidence="1" type="ORF">tloyanaT_15650</name>
</gene>
<evidence type="ECO:0000313" key="1">
    <source>
        <dbReference type="EMBL" id="GLX85313.1"/>
    </source>
</evidence>
<dbReference type="EMBL" id="BSSV01000003">
    <property type="protein sequence ID" value="GLX85313.1"/>
    <property type="molecule type" value="Genomic_DNA"/>
</dbReference>
<reference evidence="1 2" key="1">
    <citation type="submission" date="2023-03" db="EMBL/GenBank/DDBJ databases">
        <title>Thalassotalea loyana LMG 22536T draft genome sequence.</title>
        <authorList>
            <person name="Sawabe T."/>
        </authorList>
    </citation>
    <scope>NUCLEOTIDE SEQUENCE [LARGE SCALE GENOMIC DNA]</scope>
    <source>
        <strain evidence="1 2">LMG 22536</strain>
    </source>
</reference>
<keyword evidence="2" id="KW-1185">Reference proteome</keyword>
<dbReference type="RefSeq" id="WP_284297308.1">
    <property type="nucleotide sequence ID" value="NZ_BSSV01000003.1"/>
</dbReference>
<name>A0ABQ6HB16_9GAMM</name>
<protein>
    <recommendedName>
        <fullName evidence="3">Hydroxylase</fullName>
    </recommendedName>
</protein>
<sequence length="118" mass="12673">MAENTSVHYLEVVAKEVDEICDSYANALGVTFSDAIPALGNARTAILSHGEMLGIRAPMHAAEEPTTRPYYLVDDIHDAVRKAEESGAQVAVPPMEIPGHGTCAVVMYGSIQSGFWQI</sequence>
<accession>A0ABQ6HB16</accession>
<organism evidence="1 2">
    <name type="scientific">Thalassotalea loyana</name>
    <dbReference type="NCBI Taxonomy" id="280483"/>
    <lineage>
        <taxon>Bacteria</taxon>
        <taxon>Pseudomonadati</taxon>
        <taxon>Pseudomonadota</taxon>
        <taxon>Gammaproteobacteria</taxon>
        <taxon>Alteromonadales</taxon>
        <taxon>Colwelliaceae</taxon>
        <taxon>Thalassotalea</taxon>
    </lineage>
</organism>
<proteinExistence type="predicted"/>
<dbReference type="Gene3D" id="3.10.180.10">
    <property type="entry name" value="2,3-Dihydroxybiphenyl 1,2-Dioxygenase, domain 1"/>
    <property type="match status" value="1"/>
</dbReference>